<proteinExistence type="predicted"/>
<dbReference type="PANTHER" id="PTHR30482:SF17">
    <property type="entry name" value="ABC TRANSPORTER ATP-BINDING PROTEIN"/>
    <property type="match status" value="1"/>
</dbReference>
<feature type="transmembrane region" description="Helical" evidence="7">
    <location>
        <begin position="84"/>
        <end position="102"/>
    </location>
</feature>
<evidence type="ECO:0000256" key="2">
    <source>
        <dbReference type="ARBA" id="ARBA00022475"/>
    </source>
</evidence>
<dbReference type="PANTHER" id="PTHR30482">
    <property type="entry name" value="HIGH-AFFINITY BRANCHED-CHAIN AMINO ACID TRANSPORT SYSTEM PERMEASE"/>
    <property type="match status" value="1"/>
</dbReference>
<accession>A0A7Y6NNB5</accession>
<evidence type="ECO:0000313" key="9">
    <source>
        <dbReference type="Proteomes" id="UP000529637"/>
    </source>
</evidence>
<feature type="transmembrane region" description="Helical" evidence="7">
    <location>
        <begin position="302"/>
        <end position="320"/>
    </location>
</feature>
<dbReference type="InterPro" id="IPR001851">
    <property type="entry name" value="ABC_transp_permease"/>
</dbReference>
<protein>
    <submittedName>
        <fullName evidence="8">Branched-chain amino acid ABC transporter permease</fullName>
    </submittedName>
</protein>
<dbReference type="InterPro" id="IPR043428">
    <property type="entry name" value="LivM-like"/>
</dbReference>
<reference evidence="8 9" key="1">
    <citation type="submission" date="2020-06" db="EMBL/GenBank/DDBJ databases">
        <title>Schlegella sp. ID0723 isolated from air conditioner.</title>
        <authorList>
            <person name="Kim D.Y."/>
            <person name="Kim D.-U."/>
        </authorList>
    </citation>
    <scope>NUCLEOTIDE SEQUENCE [LARGE SCALE GENOMIC DNA]</scope>
    <source>
        <strain evidence="8 9">ID0723</strain>
    </source>
</reference>
<feature type="region of interest" description="Disordered" evidence="6">
    <location>
        <begin position="1"/>
        <end position="20"/>
    </location>
</feature>
<dbReference type="GO" id="GO:0005886">
    <property type="term" value="C:plasma membrane"/>
    <property type="evidence" value="ECO:0007669"/>
    <property type="project" value="UniProtKB-SubCell"/>
</dbReference>
<dbReference type="CDD" id="cd06581">
    <property type="entry name" value="TM_PBP1_LivM_like"/>
    <property type="match status" value="1"/>
</dbReference>
<feature type="transmembrane region" description="Helical" evidence="7">
    <location>
        <begin position="182"/>
        <end position="200"/>
    </location>
</feature>
<keyword evidence="2" id="KW-1003">Cell membrane</keyword>
<dbReference type="Proteomes" id="UP000529637">
    <property type="component" value="Unassembled WGS sequence"/>
</dbReference>
<dbReference type="Pfam" id="PF02653">
    <property type="entry name" value="BPD_transp_2"/>
    <property type="match status" value="1"/>
</dbReference>
<evidence type="ECO:0000256" key="7">
    <source>
        <dbReference type="SAM" id="Phobius"/>
    </source>
</evidence>
<comment type="subcellular location">
    <subcellularLocation>
        <location evidence="1">Cell membrane</location>
        <topology evidence="1">Multi-pass membrane protein</topology>
    </subcellularLocation>
</comment>
<organism evidence="8 9">
    <name type="scientific">Piscinibacter koreensis</name>
    <dbReference type="NCBI Taxonomy" id="2742824"/>
    <lineage>
        <taxon>Bacteria</taxon>
        <taxon>Pseudomonadati</taxon>
        <taxon>Pseudomonadota</taxon>
        <taxon>Betaproteobacteria</taxon>
        <taxon>Burkholderiales</taxon>
        <taxon>Sphaerotilaceae</taxon>
        <taxon>Piscinibacter</taxon>
    </lineage>
</organism>
<keyword evidence="4 7" id="KW-1133">Transmembrane helix</keyword>
<evidence type="ECO:0000313" key="8">
    <source>
        <dbReference type="EMBL" id="NUZ06353.1"/>
    </source>
</evidence>
<dbReference type="AlphaFoldDB" id="A0A7Y6NNB5"/>
<feature type="transmembrane region" description="Helical" evidence="7">
    <location>
        <begin position="108"/>
        <end position="127"/>
    </location>
</feature>
<evidence type="ECO:0000256" key="6">
    <source>
        <dbReference type="SAM" id="MobiDB-lite"/>
    </source>
</evidence>
<dbReference type="RefSeq" id="WP_176069181.1">
    <property type="nucleotide sequence ID" value="NZ_JABWMJ010000004.1"/>
</dbReference>
<keyword evidence="9" id="KW-1185">Reference proteome</keyword>
<comment type="caution">
    <text evidence="8">The sequence shown here is derived from an EMBL/GenBank/DDBJ whole genome shotgun (WGS) entry which is preliminary data.</text>
</comment>
<dbReference type="EMBL" id="JABWMJ010000004">
    <property type="protein sequence ID" value="NUZ06353.1"/>
    <property type="molecule type" value="Genomic_DNA"/>
</dbReference>
<keyword evidence="5 7" id="KW-0472">Membrane</keyword>
<evidence type="ECO:0000256" key="1">
    <source>
        <dbReference type="ARBA" id="ARBA00004651"/>
    </source>
</evidence>
<evidence type="ECO:0000256" key="3">
    <source>
        <dbReference type="ARBA" id="ARBA00022692"/>
    </source>
</evidence>
<name>A0A7Y6NNB5_9BURK</name>
<gene>
    <name evidence="8" type="ORF">HQN59_11340</name>
</gene>
<keyword evidence="3 7" id="KW-0812">Transmembrane</keyword>
<feature type="transmembrane region" description="Helical" evidence="7">
    <location>
        <begin position="29"/>
        <end position="47"/>
    </location>
</feature>
<dbReference type="GO" id="GO:0015658">
    <property type="term" value="F:branched-chain amino acid transmembrane transporter activity"/>
    <property type="evidence" value="ECO:0007669"/>
    <property type="project" value="InterPro"/>
</dbReference>
<evidence type="ECO:0000256" key="4">
    <source>
        <dbReference type="ARBA" id="ARBA00022989"/>
    </source>
</evidence>
<sequence length="337" mass="34716">MKPASPSVGNCSAEPQAPSSLGHSFGKRATLTAAALLAMAALSAAIAPPAVHYFLTSAAIWAIFALGFDLAFGVAGLLSFGHSVFFAAGGYLAALLTMLAGIPMSGAIPLAGLSAGILAALVGMLALRMSGVYLGLTTLAVSQLFETLVAVRLRAYTGGMEGLVGVARPAIFGHVLDDDRSYFLFVFAIFMMVLGASALLRQSHWGRGLVAMRINEVRAQQLGFNTLRLKISAFAASGAISGVAGALLASLMRFVNPEILSWTISGDVLIATLIGGAGTLLGPALGALLMSCLREVLGGMTTHWHGLLGVVLIVFTLWVPNGLAPAVQGLVRKLRNG</sequence>
<feature type="transmembrane region" description="Helical" evidence="7">
    <location>
        <begin position="231"/>
        <end position="256"/>
    </location>
</feature>
<evidence type="ECO:0000256" key="5">
    <source>
        <dbReference type="ARBA" id="ARBA00023136"/>
    </source>
</evidence>
<feature type="transmembrane region" description="Helical" evidence="7">
    <location>
        <begin position="53"/>
        <end position="77"/>
    </location>
</feature>
<feature type="transmembrane region" description="Helical" evidence="7">
    <location>
        <begin position="268"/>
        <end position="290"/>
    </location>
</feature>